<keyword evidence="4" id="KW-1185">Reference proteome</keyword>
<dbReference type="EMBL" id="RDQH01000335">
    <property type="protein sequence ID" value="RXH90312.1"/>
    <property type="molecule type" value="Genomic_DNA"/>
</dbReference>
<comment type="caution">
    <text evidence="3">The sequence shown here is derived from an EMBL/GenBank/DDBJ whole genome shotgun (WGS) entry which is preliminary data.</text>
</comment>
<evidence type="ECO:0000256" key="2">
    <source>
        <dbReference type="SAM" id="MobiDB-lite"/>
    </source>
</evidence>
<gene>
    <name evidence="3" type="ORF">DVH24_032669</name>
</gene>
<sequence>MGLIDGGNPHSSGKKREREMIQRSGGGTAMVVRRRASWRTPMCLASNVNTEELRAHLGQLHSEAETARAKANNARLRLLRLSEAAEKLKRQAAINVPTGKEDDARELLLQKKKSKLNHDCIKEDIIRYLSSVEPLERRSGDNMIRRRLIWFQAISLKERQLIGNVSLDLGLVREDAFSPVRIVSPTTEVAEDLKESKEFVPNDLNKETPLPKDNQEKLTC</sequence>
<reference evidence="3 4" key="1">
    <citation type="submission" date="2018-10" db="EMBL/GenBank/DDBJ databases">
        <title>A high-quality apple genome assembly.</title>
        <authorList>
            <person name="Hu J."/>
        </authorList>
    </citation>
    <scope>NUCLEOTIDE SEQUENCE [LARGE SCALE GENOMIC DNA]</scope>
    <source>
        <strain evidence="4">cv. HFTH1</strain>
        <tissue evidence="3">Young leaf</tissue>
    </source>
</reference>
<evidence type="ECO:0000256" key="1">
    <source>
        <dbReference type="SAM" id="Coils"/>
    </source>
</evidence>
<dbReference type="PANTHER" id="PTHR37174">
    <property type="entry name" value="FORKHEAD-ASSOCIATED DOMAIN PROTEIN"/>
    <property type="match status" value="1"/>
</dbReference>
<accession>A0A498J8W5</accession>
<evidence type="ECO:0000313" key="4">
    <source>
        <dbReference type="Proteomes" id="UP000290289"/>
    </source>
</evidence>
<protein>
    <submittedName>
        <fullName evidence="3">Uncharacterized protein</fullName>
    </submittedName>
</protein>
<evidence type="ECO:0000313" key="3">
    <source>
        <dbReference type="EMBL" id="RXH90312.1"/>
    </source>
</evidence>
<feature type="coiled-coil region" evidence="1">
    <location>
        <begin position="64"/>
        <end position="91"/>
    </location>
</feature>
<organism evidence="3 4">
    <name type="scientific">Malus domestica</name>
    <name type="common">Apple</name>
    <name type="synonym">Pyrus malus</name>
    <dbReference type="NCBI Taxonomy" id="3750"/>
    <lineage>
        <taxon>Eukaryota</taxon>
        <taxon>Viridiplantae</taxon>
        <taxon>Streptophyta</taxon>
        <taxon>Embryophyta</taxon>
        <taxon>Tracheophyta</taxon>
        <taxon>Spermatophyta</taxon>
        <taxon>Magnoliopsida</taxon>
        <taxon>eudicotyledons</taxon>
        <taxon>Gunneridae</taxon>
        <taxon>Pentapetalae</taxon>
        <taxon>rosids</taxon>
        <taxon>fabids</taxon>
        <taxon>Rosales</taxon>
        <taxon>Rosaceae</taxon>
        <taxon>Amygdaloideae</taxon>
        <taxon>Maleae</taxon>
        <taxon>Malus</taxon>
    </lineage>
</organism>
<dbReference type="PANTHER" id="PTHR37174:SF2">
    <property type="entry name" value="FORKHEAD-ASSOCIATED DOMAIN PROTEIN"/>
    <property type="match status" value="1"/>
</dbReference>
<feature type="region of interest" description="Disordered" evidence="2">
    <location>
        <begin position="196"/>
        <end position="220"/>
    </location>
</feature>
<proteinExistence type="predicted"/>
<keyword evidence="1" id="KW-0175">Coiled coil</keyword>
<feature type="region of interest" description="Disordered" evidence="2">
    <location>
        <begin position="1"/>
        <end position="28"/>
    </location>
</feature>
<name>A0A498J8W5_MALDO</name>
<dbReference type="AlphaFoldDB" id="A0A498J8W5"/>
<dbReference type="Proteomes" id="UP000290289">
    <property type="component" value="Chromosome 9"/>
</dbReference>